<gene>
    <name evidence="1" type="ORF">Tci_020713</name>
</gene>
<evidence type="ECO:0000313" key="1">
    <source>
        <dbReference type="EMBL" id="GEU48735.1"/>
    </source>
</evidence>
<protein>
    <submittedName>
        <fullName evidence="1">Uncharacterized protein</fullName>
    </submittedName>
</protein>
<organism evidence="1">
    <name type="scientific">Tanacetum cinerariifolium</name>
    <name type="common">Dalmatian daisy</name>
    <name type="synonym">Chrysanthemum cinerariifolium</name>
    <dbReference type="NCBI Taxonomy" id="118510"/>
    <lineage>
        <taxon>Eukaryota</taxon>
        <taxon>Viridiplantae</taxon>
        <taxon>Streptophyta</taxon>
        <taxon>Embryophyta</taxon>
        <taxon>Tracheophyta</taxon>
        <taxon>Spermatophyta</taxon>
        <taxon>Magnoliopsida</taxon>
        <taxon>eudicotyledons</taxon>
        <taxon>Gunneridae</taxon>
        <taxon>Pentapetalae</taxon>
        <taxon>asterids</taxon>
        <taxon>campanulids</taxon>
        <taxon>Asterales</taxon>
        <taxon>Asteraceae</taxon>
        <taxon>Asteroideae</taxon>
        <taxon>Anthemideae</taxon>
        <taxon>Anthemidinae</taxon>
        <taxon>Tanacetum</taxon>
    </lineage>
</organism>
<comment type="caution">
    <text evidence="1">The sequence shown here is derived from an EMBL/GenBank/DDBJ whole genome shotgun (WGS) entry which is preliminary data.</text>
</comment>
<dbReference type="EMBL" id="BKCJ010002464">
    <property type="protein sequence ID" value="GEU48735.1"/>
    <property type="molecule type" value="Genomic_DNA"/>
</dbReference>
<reference evidence="1" key="1">
    <citation type="journal article" date="2019" name="Sci. Rep.">
        <title>Draft genome of Tanacetum cinerariifolium, the natural source of mosquito coil.</title>
        <authorList>
            <person name="Yamashiro T."/>
            <person name="Shiraishi A."/>
            <person name="Satake H."/>
            <person name="Nakayama K."/>
        </authorList>
    </citation>
    <scope>NUCLEOTIDE SEQUENCE</scope>
</reference>
<proteinExistence type="predicted"/>
<dbReference type="AlphaFoldDB" id="A0A6L2KKX6"/>
<accession>A0A6L2KKX6</accession>
<sequence>MSGLVIHDLEGHEFKKTCNNDKSLSEIQLEHEKEDEFVVVVVKVMHECDHFGVDVLRFHTCLTDILGFLEKLEWWFEQDIDDEEEEDEEGEGGSEFRRYRCSSYDFYEEGFDGLERQHWTMRRCFEMEMKSWNEMIYHHFHQGYHPTNEMRMNDLEWWKMRN</sequence>
<name>A0A6L2KKX6_TANCI</name>